<keyword evidence="2" id="KW-0689">Ribosomal protein</keyword>
<dbReference type="OrthoDB" id="275534at2759"/>
<evidence type="ECO:0000256" key="3">
    <source>
        <dbReference type="ARBA" id="ARBA00023274"/>
    </source>
</evidence>
<dbReference type="AlphaFoldDB" id="A0A165DSA8"/>
<dbReference type="EMBL" id="KV424037">
    <property type="protein sequence ID" value="KZT53441.1"/>
    <property type="molecule type" value="Genomic_DNA"/>
</dbReference>
<dbReference type="InterPro" id="IPR011332">
    <property type="entry name" value="Ribosomal_zn-bd"/>
</dbReference>
<evidence type="ECO:0000256" key="1">
    <source>
        <dbReference type="ARBA" id="ARBA00007596"/>
    </source>
</evidence>
<dbReference type="PANTHER" id="PTHR15238:SF1">
    <property type="entry name" value="LARGE RIBOSOMAL SUBUNIT PROTEIN BL33M"/>
    <property type="match status" value="1"/>
</dbReference>
<dbReference type="PANTHER" id="PTHR15238">
    <property type="entry name" value="54S RIBOSOMAL PROTEIN L39, MITOCHONDRIAL"/>
    <property type="match status" value="1"/>
</dbReference>
<dbReference type="InParanoid" id="A0A165DSA8"/>
<dbReference type="SUPFAM" id="SSF57829">
    <property type="entry name" value="Zn-binding ribosomal proteins"/>
    <property type="match status" value="1"/>
</dbReference>
<dbReference type="GO" id="GO:0015934">
    <property type="term" value="C:large ribosomal subunit"/>
    <property type="evidence" value="ECO:0007669"/>
    <property type="project" value="TreeGrafter"/>
</dbReference>
<dbReference type="NCBIfam" id="TIGR01023">
    <property type="entry name" value="rpmG_bact"/>
    <property type="match status" value="1"/>
</dbReference>
<evidence type="ECO:0000256" key="2">
    <source>
        <dbReference type="ARBA" id="ARBA00022980"/>
    </source>
</evidence>
<dbReference type="FunCoup" id="A0A165DSA8">
    <property type="interactions" value="169"/>
</dbReference>
<dbReference type="STRING" id="1353952.A0A165DSA8"/>
<keyword evidence="3" id="KW-0687">Ribonucleoprotein</keyword>
<name>A0A165DSA8_9BASI</name>
<dbReference type="GO" id="GO:0003735">
    <property type="term" value="F:structural constituent of ribosome"/>
    <property type="evidence" value="ECO:0007669"/>
    <property type="project" value="InterPro"/>
</dbReference>
<comment type="similarity">
    <text evidence="1">Belongs to the bacterial ribosomal protein bL33 family.</text>
</comment>
<dbReference type="InterPro" id="IPR038584">
    <property type="entry name" value="Ribosomal_bL33_sf"/>
</dbReference>
<evidence type="ECO:0008006" key="6">
    <source>
        <dbReference type="Google" id="ProtNLM"/>
    </source>
</evidence>
<accession>A0A165DSA8</accession>
<keyword evidence="5" id="KW-1185">Reference proteome</keyword>
<proteinExistence type="inferred from homology"/>
<organism evidence="4 5">
    <name type="scientific">Calocera cornea HHB12733</name>
    <dbReference type="NCBI Taxonomy" id="1353952"/>
    <lineage>
        <taxon>Eukaryota</taxon>
        <taxon>Fungi</taxon>
        <taxon>Dikarya</taxon>
        <taxon>Basidiomycota</taxon>
        <taxon>Agaricomycotina</taxon>
        <taxon>Dacrymycetes</taxon>
        <taxon>Dacrymycetales</taxon>
        <taxon>Dacrymycetaceae</taxon>
        <taxon>Calocera</taxon>
    </lineage>
</organism>
<reference evidence="4 5" key="1">
    <citation type="journal article" date="2016" name="Mol. Biol. Evol.">
        <title>Comparative Genomics of Early-Diverging Mushroom-Forming Fungi Provides Insights into the Origins of Lignocellulose Decay Capabilities.</title>
        <authorList>
            <person name="Nagy L.G."/>
            <person name="Riley R."/>
            <person name="Tritt A."/>
            <person name="Adam C."/>
            <person name="Daum C."/>
            <person name="Floudas D."/>
            <person name="Sun H."/>
            <person name="Yadav J.S."/>
            <person name="Pangilinan J."/>
            <person name="Larsson K.H."/>
            <person name="Matsuura K."/>
            <person name="Barry K."/>
            <person name="Labutti K."/>
            <person name="Kuo R."/>
            <person name="Ohm R.A."/>
            <person name="Bhattacharya S.S."/>
            <person name="Shirouzu T."/>
            <person name="Yoshinaga Y."/>
            <person name="Martin F.M."/>
            <person name="Grigoriev I.V."/>
            <person name="Hibbett D.S."/>
        </authorList>
    </citation>
    <scope>NUCLEOTIDE SEQUENCE [LARGE SCALE GENOMIC DNA]</scope>
    <source>
        <strain evidence="4 5">HHB12733</strain>
    </source>
</reference>
<dbReference type="GO" id="GO:0006412">
    <property type="term" value="P:translation"/>
    <property type="evidence" value="ECO:0007669"/>
    <property type="project" value="InterPro"/>
</dbReference>
<gene>
    <name evidence="4" type="ORF">CALCODRAFT_501114</name>
</gene>
<dbReference type="Proteomes" id="UP000076842">
    <property type="component" value="Unassembled WGS sequence"/>
</dbReference>
<dbReference type="GO" id="GO:0005737">
    <property type="term" value="C:cytoplasm"/>
    <property type="evidence" value="ECO:0007669"/>
    <property type="project" value="UniProtKB-ARBA"/>
</dbReference>
<sequence length="57" mass="6618">MAKKGRTLLIKMVSTAQTGYFFVRSKIRPTGTPARRISQIKFDPKARRHVLFIEKKL</sequence>
<dbReference type="Gene3D" id="2.20.28.120">
    <property type="entry name" value="Ribosomal protein L33"/>
    <property type="match status" value="1"/>
</dbReference>
<evidence type="ECO:0000313" key="4">
    <source>
        <dbReference type="EMBL" id="KZT53441.1"/>
    </source>
</evidence>
<protein>
    <recommendedName>
        <fullName evidence="6">50S ribosomal protein L33</fullName>
    </recommendedName>
</protein>
<dbReference type="InterPro" id="IPR001705">
    <property type="entry name" value="Ribosomal_bL33"/>
</dbReference>
<evidence type="ECO:0000313" key="5">
    <source>
        <dbReference type="Proteomes" id="UP000076842"/>
    </source>
</evidence>